<dbReference type="AlphaFoldDB" id="A0A7T0C3B3"/>
<protein>
    <recommendedName>
        <fullName evidence="3">Response regulatory domain-containing protein</fullName>
    </recommendedName>
</protein>
<evidence type="ECO:0000313" key="1">
    <source>
        <dbReference type="EMBL" id="QPJ65784.1"/>
    </source>
</evidence>
<accession>A0A7T0C3B3</accession>
<dbReference type="SUPFAM" id="SSF52172">
    <property type="entry name" value="CheY-like"/>
    <property type="match status" value="1"/>
</dbReference>
<gene>
    <name evidence="1" type="ORF">G3M78_10435</name>
</gene>
<name>A0A7T0C3B3_9BACT</name>
<sequence>MSKNVLIVSNSSEEGQWALEAVQGAGFNGSITEQGTLPELKGVDAVVWDQQDGESGSEFIQTLRHKDGNFLPVILVTQHGDYKMSFQTWACNSPAVRSGDGFQLQTSIKQSLQ</sequence>
<dbReference type="EMBL" id="CP048620">
    <property type="protein sequence ID" value="QPJ65784.1"/>
    <property type="molecule type" value="Genomic_DNA"/>
</dbReference>
<evidence type="ECO:0008006" key="3">
    <source>
        <dbReference type="Google" id="ProtNLM"/>
    </source>
</evidence>
<reference evidence="2" key="1">
    <citation type="submission" date="2020-02" db="EMBL/GenBank/DDBJ databases">
        <title>Genomic and physiological characterization of two novel Nitrospinaceae genera.</title>
        <authorList>
            <person name="Mueller A.J."/>
            <person name="Jung M.-Y."/>
            <person name="Strachan C.R."/>
            <person name="Herbold C.W."/>
            <person name="Kirkegaard R.H."/>
            <person name="Daims H."/>
        </authorList>
    </citation>
    <scope>NUCLEOTIDE SEQUENCE [LARGE SCALE GENOMIC DNA]</scope>
</reference>
<dbReference type="InterPro" id="IPR011006">
    <property type="entry name" value="CheY-like_superfamily"/>
</dbReference>
<dbReference type="Proteomes" id="UP000594464">
    <property type="component" value="Chromosome"/>
</dbReference>
<organism evidence="1 2">
    <name type="scientific">Candidatus Nitrohelix vancouverensis</name>
    <dbReference type="NCBI Taxonomy" id="2705534"/>
    <lineage>
        <taxon>Bacteria</taxon>
        <taxon>Pseudomonadati</taxon>
        <taxon>Nitrospinota/Tectimicrobiota group</taxon>
        <taxon>Nitrospinota</taxon>
        <taxon>Nitrospinia</taxon>
        <taxon>Nitrospinales</taxon>
        <taxon>Nitrospinaceae</taxon>
        <taxon>Candidatus Nitrohelix</taxon>
    </lineage>
</organism>
<dbReference type="KEGG" id="nva:G3M78_10435"/>
<proteinExistence type="predicted"/>
<evidence type="ECO:0000313" key="2">
    <source>
        <dbReference type="Proteomes" id="UP000594464"/>
    </source>
</evidence>